<feature type="domain" description="Bacterial sugar transferase" evidence="3">
    <location>
        <begin position="15"/>
        <end position="189"/>
    </location>
</feature>
<proteinExistence type="inferred from homology"/>
<dbReference type="AlphaFoldDB" id="A0AAP6HHU4"/>
<keyword evidence="2" id="KW-1133">Transmembrane helix</keyword>
<feature type="transmembrane region" description="Helical" evidence="2">
    <location>
        <begin position="18"/>
        <end position="40"/>
    </location>
</feature>
<accession>A0AAP6HHU4</accession>
<dbReference type="PANTHER" id="PTHR30576:SF0">
    <property type="entry name" value="UNDECAPRENYL-PHOSPHATE N-ACETYLGALACTOSAMINYL 1-PHOSPHATE TRANSFERASE-RELATED"/>
    <property type="match status" value="1"/>
</dbReference>
<name>A0AAP6HHU4_RIEAN</name>
<comment type="similarity">
    <text evidence="1">Belongs to the bacterial sugar transferase family.</text>
</comment>
<dbReference type="InterPro" id="IPR003362">
    <property type="entry name" value="Bact_transf"/>
</dbReference>
<sequence>MKGEQHAYLKIKYTLARILAGGVIVVLSPLLLMLFILVSVDTFSYGIFVQDRVGQYGKLFRIYKFKTIRPVSREISNVGAFLRKTKLDELPQLFNILKGEMSFIGPRPDVPGYYDGLKGEDRKVLILKPGLLSEASLEYRNEEYLLNQKENPLKYNDEVIFPHKIKLNLEYLERVSFKEDIRVLLKATRCAF</sequence>
<gene>
    <name evidence="4" type="ORF">PG303_10435</name>
</gene>
<keyword evidence="2" id="KW-0812">Transmembrane</keyword>
<evidence type="ECO:0000256" key="1">
    <source>
        <dbReference type="ARBA" id="ARBA00006464"/>
    </source>
</evidence>
<reference evidence="4" key="1">
    <citation type="submission" date="2023-01" db="EMBL/GenBank/DDBJ databases">
        <title>Genome-based studies on antimicrobial resistance profiles of Riemerella anatipestifer in China, 1994 to 2021.</title>
        <authorList>
            <person name="Yang Z."/>
            <person name="Zhu D."/>
        </authorList>
    </citation>
    <scope>NUCLEOTIDE SEQUENCE</scope>
    <source>
        <strain evidence="4">RCAD1218</strain>
    </source>
</reference>
<dbReference type="Pfam" id="PF02397">
    <property type="entry name" value="Bac_transf"/>
    <property type="match status" value="1"/>
</dbReference>
<dbReference type="GO" id="GO:0016780">
    <property type="term" value="F:phosphotransferase activity, for other substituted phosphate groups"/>
    <property type="evidence" value="ECO:0007669"/>
    <property type="project" value="TreeGrafter"/>
</dbReference>
<evidence type="ECO:0000313" key="4">
    <source>
        <dbReference type="EMBL" id="MDY3513626.1"/>
    </source>
</evidence>
<protein>
    <submittedName>
        <fullName evidence="4">Sugar transferase</fullName>
    </submittedName>
</protein>
<evidence type="ECO:0000313" key="5">
    <source>
        <dbReference type="Proteomes" id="UP001284033"/>
    </source>
</evidence>
<evidence type="ECO:0000259" key="3">
    <source>
        <dbReference type="Pfam" id="PF02397"/>
    </source>
</evidence>
<organism evidence="4 5">
    <name type="scientific">Riemerella anatipestifer</name>
    <name type="common">Moraxella anatipestifer</name>
    <dbReference type="NCBI Taxonomy" id="34085"/>
    <lineage>
        <taxon>Bacteria</taxon>
        <taxon>Pseudomonadati</taxon>
        <taxon>Bacteroidota</taxon>
        <taxon>Flavobacteriia</taxon>
        <taxon>Flavobacteriales</taxon>
        <taxon>Weeksellaceae</taxon>
        <taxon>Riemerella</taxon>
    </lineage>
</organism>
<keyword evidence="2" id="KW-0472">Membrane</keyword>
<comment type="caution">
    <text evidence="4">The sequence shown here is derived from an EMBL/GenBank/DDBJ whole genome shotgun (WGS) entry which is preliminary data.</text>
</comment>
<dbReference type="PANTHER" id="PTHR30576">
    <property type="entry name" value="COLANIC BIOSYNTHESIS UDP-GLUCOSE LIPID CARRIER TRANSFERASE"/>
    <property type="match status" value="1"/>
</dbReference>
<evidence type="ECO:0000256" key="2">
    <source>
        <dbReference type="SAM" id="Phobius"/>
    </source>
</evidence>
<dbReference type="Proteomes" id="UP001284033">
    <property type="component" value="Unassembled WGS sequence"/>
</dbReference>
<dbReference type="EMBL" id="JAQZHK010000013">
    <property type="protein sequence ID" value="MDY3513626.1"/>
    <property type="molecule type" value="Genomic_DNA"/>
</dbReference>
<keyword evidence="4" id="KW-0808">Transferase</keyword>